<protein>
    <recommendedName>
        <fullName evidence="3">Heterokaryon incompatibility domain-containing protein</fullName>
    </recommendedName>
</protein>
<dbReference type="Proteomes" id="UP000182658">
    <property type="component" value="Unassembled WGS sequence"/>
</dbReference>
<name>A0A1J7IZE7_9PEZI</name>
<reference evidence="1 2" key="1">
    <citation type="submission" date="2016-10" db="EMBL/GenBank/DDBJ databases">
        <title>Draft genome sequence of Coniochaeta ligniaria NRRL30616, a lignocellulolytic fungus for bioabatement of inhibitors in plant biomass hydrolysates.</title>
        <authorList>
            <consortium name="DOE Joint Genome Institute"/>
            <person name="Jimenez D.J."/>
            <person name="Hector R.E."/>
            <person name="Riley R."/>
            <person name="Sun H."/>
            <person name="Grigoriev I.V."/>
            <person name="Van Elsas J.D."/>
            <person name="Nichols N.N."/>
        </authorList>
    </citation>
    <scope>NUCLEOTIDE SEQUENCE [LARGE SCALE GENOMIC DNA]</scope>
    <source>
        <strain evidence="1 2">NRRL 30616</strain>
    </source>
</reference>
<dbReference type="InParanoid" id="A0A1J7IZE7"/>
<dbReference type="OrthoDB" id="5125733at2759"/>
<evidence type="ECO:0000313" key="1">
    <source>
        <dbReference type="EMBL" id="OIW33127.1"/>
    </source>
</evidence>
<dbReference type="AlphaFoldDB" id="A0A1J7IZE7"/>
<evidence type="ECO:0000313" key="2">
    <source>
        <dbReference type="Proteomes" id="UP000182658"/>
    </source>
</evidence>
<gene>
    <name evidence="1" type="ORF">CONLIGDRAFT_628052</name>
</gene>
<proteinExistence type="predicted"/>
<evidence type="ECO:0008006" key="3">
    <source>
        <dbReference type="Google" id="ProtNLM"/>
    </source>
</evidence>
<keyword evidence="2" id="KW-1185">Reference proteome</keyword>
<dbReference type="EMBL" id="KV875094">
    <property type="protein sequence ID" value="OIW33127.1"/>
    <property type="molecule type" value="Genomic_DNA"/>
</dbReference>
<sequence length="74" mass="8043">MASCIKTHPNCAPLSSSDVPLPTRVLYLGLSQGKDRIRLCEFLSGHRGQYAALSHCWGGKQTLTLAEERSVKGT</sequence>
<accession>A0A1J7IZE7</accession>
<organism evidence="1 2">
    <name type="scientific">Coniochaeta ligniaria NRRL 30616</name>
    <dbReference type="NCBI Taxonomy" id="1408157"/>
    <lineage>
        <taxon>Eukaryota</taxon>
        <taxon>Fungi</taxon>
        <taxon>Dikarya</taxon>
        <taxon>Ascomycota</taxon>
        <taxon>Pezizomycotina</taxon>
        <taxon>Sordariomycetes</taxon>
        <taxon>Sordariomycetidae</taxon>
        <taxon>Coniochaetales</taxon>
        <taxon>Coniochaetaceae</taxon>
        <taxon>Coniochaeta</taxon>
    </lineage>
</organism>